<organism evidence="4 5">
    <name type="scientific">Erythroxylum novogranatense</name>
    <dbReference type="NCBI Taxonomy" id="1862640"/>
    <lineage>
        <taxon>Eukaryota</taxon>
        <taxon>Viridiplantae</taxon>
        <taxon>Streptophyta</taxon>
        <taxon>Embryophyta</taxon>
        <taxon>Tracheophyta</taxon>
        <taxon>Spermatophyta</taxon>
        <taxon>Magnoliopsida</taxon>
        <taxon>eudicotyledons</taxon>
        <taxon>Gunneridae</taxon>
        <taxon>Pentapetalae</taxon>
        <taxon>rosids</taxon>
        <taxon>fabids</taxon>
        <taxon>Malpighiales</taxon>
        <taxon>Erythroxylaceae</taxon>
        <taxon>Erythroxylum</taxon>
    </lineage>
</organism>
<feature type="domain" description="DUF4408" evidence="3">
    <location>
        <begin position="2"/>
        <end position="31"/>
    </location>
</feature>
<dbReference type="PANTHER" id="PTHR33098">
    <property type="entry name" value="COTTON FIBER (DUF761)"/>
    <property type="match status" value="1"/>
</dbReference>
<dbReference type="EMBL" id="JAIWQS010000004">
    <property type="protein sequence ID" value="KAJ8766912.1"/>
    <property type="molecule type" value="Genomic_DNA"/>
</dbReference>
<reference evidence="4 5" key="1">
    <citation type="submission" date="2021-09" db="EMBL/GenBank/DDBJ databases">
        <title>Genomic insights and catalytic innovation underlie evolution of tropane alkaloids biosynthesis.</title>
        <authorList>
            <person name="Wang Y.-J."/>
            <person name="Tian T."/>
            <person name="Huang J.-P."/>
            <person name="Huang S.-X."/>
        </authorList>
    </citation>
    <scope>NUCLEOTIDE SEQUENCE [LARGE SCALE GENOMIC DNA]</scope>
    <source>
        <strain evidence="4">KIB-2018</strain>
        <tissue evidence="4">Leaf</tissue>
    </source>
</reference>
<dbReference type="AlphaFoldDB" id="A0AAV8TJ02"/>
<evidence type="ECO:0000256" key="2">
    <source>
        <dbReference type="SAM" id="SignalP"/>
    </source>
</evidence>
<evidence type="ECO:0000313" key="4">
    <source>
        <dbReference type="EMBL" id="KAJ8766912.1"/>
    </source>
</evidence>
<dbReference type="InterPro" id="IPR025520">
    <property type="entry name" value="DUF4408"/>
</dbReference>
<name>A0AAV8TJ02_9ROSI</name>
<proteinExistence type="predicted"/>
<sequence length="289" mass="33251">MLAFLSGWLTPASLFLLLNLVIGVIAVTSRFGSHKKPPSEHHPEHQPLARAPSLLDRVRSINFSNYKFPLPHSEIGSEPATTDFLHSTSAEYQSHVDPPRLERAPSFLDRVRSINFYNYKSPLSHSEHSEFDSHVDPPQFERAPSLLQRVKSINFSSFYRSEQELDVGSQTELDRGSEVVVEHHEVKRSKSESRVAPERSVRDKMKKSASEKAVAVEDVAQDMEEEEEREKVERRRPATSRMDRKVSFGDDGVDEKADDFINRFKQQLRLQRLDSLLRYKEMLHGKQKT</sequence>
<keyword evidence="2" id="KW-0732">Signal</keyword>
<dbReference type="Pfam" id="PF14364">
    <property type="entry name" value="DUF4408"/>
    <property type="match status" value="1"/>
</dbReference>
<dbReference type="InterPro" id="IPR008480">
    <property type="entry name" value="DUF761_pln"/>
</dbReference>
<dbReference type="Proteomes" id="UP001159364">
    <property type="component" value="Linkage Group LG04"/>
</dbReference>
<feature type="region of interest" description="Disordered" evidence="1">
    <location>
        <begin position="185"/>
        <end position="252"/>
    </location>
</feature>
<feature type="chain" id="PRO_5043698330" description="DUF4408 domain-containing protein" evidence="2">
    <location>
        <begin position="27"/>
        <end position="289"/>
    </location>
</feature>
<keyword evidence="5" id="KW-1185">Reference proteome</keyword>
<evidence type="ECO:0000259" key="3">
    <source>
        <dbReference type="Pfam" id="PF14364"/>
    </source>
</evidence>
<dbReference type="Pfam" id="PF05553">
    <property type="entry name" value="DUF761"/>
    <property type="match status" value="1"/>
</dbReference>
<evidence type="ECO:0000256" key="1">
    <source>
        <dbReference type="SAM" id="MobiDB-lite"/>
    </source>
</evidence>
<gene>
    <name evidence="4" type="ORF">K2173_011730</name>
</gene>
<feature type="compositionally biased region" description="Acidic residues" evidence="1">
    <location>
        <begin position="219"/>
        <end position="228"/>
    </location>
</feature>
<protein>
    <recommendedName>
        <fullName evidence="3">DUF4408 domain-containing protein</fullName>
    </recommendedName>
</protein>
<feature type="signal peptide" evidence="2">
    <location>
        <begin position="1"/>
        <end position="26"/>
    </location>
</feature>
<feature type="compositionally biased region" description="Basic and acidic residues" evidence="1">
    <location>
        <begin position="229"/>
        <end position="252"/>
    </location>
</feature>
<feature type="compositionally biased region" description="Basic and acidic residues" evidence="1">
    <location>
        <begin position="185"/>
        <end position="210"/>
    </location>
</feature>
<dbReference type="PANTHER" id="PTHR33098:SF57">
    <property type="entry name" value="DUF4408 DOMAIN PROTEIN"/>
    <property type="match status" value="1"/>
</dbReference>
<comment type="caution">
    <text evidence="4">The sequence shown here is derived from an EMBL/GenBank/DDBJ whole genome shotgun (WGS) entry which is preliminary data.</text>
</comment>
<accession>A0AAV8TJ02</accession>
<evidence type="ECO:0000313" key="5">
    <source>
        <dbReference type="Proteomes" id="UP001159364"/>
    </source>
</evidence>